<keyword evidence="3" id="KW-1185">Reference proteome</keyword>
<feature type="transmembrane region" description="Helical" evidence="1">
    <location>
        <begin position="12"/>
        <end position="35"/>
    </location>
</feature>
<protein>
    <submittedName>
        <fullName evidence="2">FixH family protein</fullName>
    </submittedName>
</protein>
<reference evidence="3" key="1">
    <citation type="journal article" date="2019" name="Int. J. Syst. Evol. Microbiol.">
        <title>The Global Catalogue of Microorganisms (GCM) 10K type strain sequencing project: providing services to taxonomists for standard genome sequencing and annotation.</title>
        <authorList>
            <consortium name="The Broad Institute Genomics Platform"/>
            <consortium name="The Broad Institute Genome Sequencing Center for Infectious Disease"/>
            <person name="Wu L."/>
            <person name="Ma J."/>
        </authorList>
    </citation>
    <scope>NUCLEOTIDE SEQUENCE [LARGE SCALE GENOMIC DNA]</scope>
    <source>
        <strain evidence="3">KCTC 42282</strain>
    </source>
</reference>
<evidence type="ECO:0000313" key="2">
    <source>
        <dbReference type="EMBL" id="MFC3636659.1"/>
    </source>
</evidence>
<dbReference type="InterPro" id="IPR008620">
    <property type="entry name" value="FixH"/>
</dbReference>
<dbReference type="EMBL" id="JBHRYC010000024">
    <property type="protein sequence ID" value="MFC3636659.1"/>
    <property type="molecule type" value="Genomic_DNA"/>
</dbReference>
<keyword evidence="1" id="KW-0812">Transmembrane</keyword>
<keyword evidence="1" id="KW-0472">Membrane</keyword>
<sequence length="163" mass="17586">MSPARNRELTGRHVLVIMLAFFGVIIAVNLTNAFLASRSWTGSVAENTHVASQQFNAKAAEARAQAALGWKSRMSIADGKISYWLTDAAGKPIRAKTATANVRRPTYASEDQSVALTLQPDGALAAPVHLRDGLWSIEILADVGLEAPYRDTRRLTLSNGAIQ</sequence>
<evidence type="ECO:0000313" key="3">
    <source>
        <dbReference type="Proteomes" id="UP001595704"/>
    </source>
</evidence>
<dbReference type="Proteomes" id="UP001595704">
    <property type="component" value="Unassembled WGS sequence"/>
</dbReference>
<gene>
    <name evidence="2" type="ORF">ACFONL_04565</name>
</gene>
<accession>A0ABV7UEY5</accession>
<comment type="caution">
    <text evidence="2">The sequence shown here is derived from an EMBL/GenBank/DDBJ whole genome shotgun (WGS) entry which is preliminary data.</text>
</comment>
<dbReference type="Pfam" id="PF05751">
    <property type="entry name" value="FixH"/>
    <property type="match status" value="1"/>
</dbReference>
<keyword evidence="1" id="KW-1133">Transmembrane helix</keyword>
<dbReference type="PIRSF" id="PIRSF011386">
    <property type="entry name" value="FixH"/>
    <property type="match status" value="1"/>
</dbReference>
<organism evidence="2 3">
    <name type="scientific">Camelimonas fluminis</name>
    <dbReference type="NCBI Taxonomy" id="1576911"/>
    <lineage>
        <taxon>Bacteria</taxon>
        <taxon>Pseudomonadati</taxon>
        <taxon>Pseudomonadota</taxon>
        <taxon>Alphaproteobacteria</taxon>
        <taxon>Hyphomicrobiales</taxon>
        <taxon>Chelatococcaceae</taxon>
        <taxon>Camelimonas</taxon>
    </lineage>
</organism>
<proteinExistence type="predicted"/>
<dbReference type="InterPro" id="IPR018037">
    <property type="entry name" value="FixH_proteobacterial"/>
</dbReference>
<name>A0ABV7UEY5_9HYPH</name>
<evidence type="ECO:0000256" key="1">
    <source>
        <dbReference type="SAM" id="Phobius"/>
    </source>
</evidence>
<dbReference type="RefSeq" id="WP_191319951.1">
    <property type="nucleotide sequence ID" value="NZ_BNCG01000012.1"/>
</dbReference>